<dbReference type="EMBL" id="SUNJ01004516">
    <property type="protein sequence ID" value="TPP64355.1"/>
    <property type="molecule type" value="Genomic_DNA"/>
</dbReference>
<reference evidence="1 2" key="1">
    <citation type="submission" date="2019-04" db="EMBL/GenBank/DDBJ databases">
        <title>Annotation for the trematode Fasciola gigantica.</title>
        <authorList>
            <person name="Choi Y.-J."/>
        </authorList>
    </citation>
    <scope>NUCLEOTIDE SEQUENCE [LARGE SCALE GENOMIC DNA]</scope>
    <source>
        <strain evidence="1">Uganda_cow_1</strain>
    </source>
</reference>
<sequence>MYRPNRRYLPREFCDLMGTPRTTMVCQIHPGTYCHIGLQSAFNEIPPNVLQEEITTIGIQLHVDGLQPFGSSKTRVRTMLERVACPTMPTLFEVKVYCGSKQPTDVNAFLEDLMRDLAEVQRNGIKLNGFQNSKQVQMTVVIYDHPARYFFHCYTMSTKYNLL</sequence>
<name>A0A504YUS1_FASGI</name>
<gene>
    <name evidence="1" type="ORF">FGIG_07138</name>
</gene>
<dbReference type="Proteomes" id="UP000316759">
    <property type="component" value="Unassembled WGS sequence"/>
</dbReference>
<keyword evidence="2" id="KW-1185">Reference proteome</keyword>
<comment type="caution">
    <text evidence="1">The sequence shown here is derived from an EMBL/GenBank/DDBJ whole genome shotgun (WGS) entry which is preliminary data.</text>
</comment>
<protein>
    <submittedName>
        <fullName evidence="1">Uncharacterized protein</fullName>
    </submittedName>
</protein>
<proteinExistence type="predicted"/>
<dbReference type="OrthoDB" id="10036512at2759"/>
<accession>A0A504YUS1</accession>
<dbReference type="STRING" id="46835.A0A504YUS1"/>
<organism evidence="1 2">
    <name type="scientific">Fasciola gigantica</name>
    <name type="common">Giant liver fluke</name>
    <dbReference type="NCBI Taxonomy" id="46835"/>
    <lineage>
        <taxon>Eukaryota</taxon>
        <taxon>Metazoa</taxon>
        <taxon>Spiralia</taxon>
        <taxon>Lophotrochozoa</taxon>
        <taxon>Platyhelminthes</taxon>
        <taxon>Trematoda</taxon>
        <taxon>Digenea</taxon>
        <taxon>Plagiorchiida</taxon>
        <taxon>Echinostomata</taxon>
        <taxon>Echinostomatoidea</taxon>
        <taxon>Fasciolidae</taxon>
        <taxon>Fasciola</taxon>
    </lineage>
</organism>
<evidence type="ECO:0000313" key="1">
    <source>
        <dbReference type="EMBL" id="TPP64355.1"/>
    </source>
</evidence>
<evidence type="ECO:0000313" key="2">
    <source>
        <dbReference type="Proteomes" id="UP000316759"/>
    </source>
</evidence>
<dbReference type="AlphaFoldDB" id="A0A504YUS1"/>